<name>A0A9X2XB67_9HYPH</name>
<dbReference type="Gene3D" id="2.40.50.140">
    <property type="entry name" value="Nucleic acid-binding proteins"/>
    <property type="match status" value="1"/>
</dbReference>
<dbReference type="PANTHER" id="PTHR43875">
    <property type="entry name" value="MALTODEXTRIN IMPORT ATP-BINDING PROTEIN MSMX"/>
    <property type="match status" value="1"/>
</dbReference>
<dbReference type="InterPro" id="IPR013611">
    <property type="entry name" value="Transp-assoc_OB_typ2"/>
</dbReference>
<evidence type="ECO:0000256" key="2">
    <source>
        <dbReference type="ARBA" id="ARBA00005417"/>
    </source>
</evidence>
<sequence length="361" mass="40341">MTRIVLRNVEKHYGNVPVLRDCNLEIKNGEFIVLVGPSGSGKTTLLRIIAGLEHITAGDLYFDDTLVNDVDVGDRDIAMVFQNYGLYPHMTVYENMAFGLKRRKMPKDEIDRRVRRASEMLNIAPYLARRPRQLSGGQRQRVALGRAIVRDPKVFLLDEPLSNLDAHLRVQMRTEILKVHRAVAATAVYVTHDQVEALTMGDRIVVMADGRIHQVGTPDELYDNPDNKFVASFIGTPAMGFFDCPVASAEAKPSAGRVRLTEAQRTLLHRNCKAKVTVGIRPERLSLTNKEDDTADILLHGTVEAVEMLGSEQYVHFVVDGGALTARVPREQQVRAGDSVTFRADAKHLYLFDPESSVTLR</sequence>
<dbReference type="GO" id="GO:0005524">
    <property type="term" value="F:ATP binding"/>
    <property type="evidence" value="ECO:0007669"/>
    <property type="project" value="UniProtKB-KW"/>
</dbReference>
<dbReference type="AlphaFoldDB" id="A0A9X2XB67"/>
<dbReference type="EMBL" id="JAODNV010000021">
    <property type="protein sequence ID" value="MCT8991944.1"/>
    <property type="molecule type" value="Genomic_DNA"/>
</dbReference>
<dbReference type="GO" id="GO:0008643">
    <property type="term" value="P:carbohydrate transport"/>
    <property type="evidence" value="ECO:0007669"/>
    <property type="project" value="InterPro"/>
</dbReference>
<dbReference type="Gene3D" id="3.40.50.300">
    <property type="entry name" value="P-loop containing nucleotide triphosphate hydrolases"/>
    <property type="match status" value="1"/>
</dbReference>
<evidence type="ECO:0000259" key="6">
    <source>
        <dbReference type="PROSITE" id="PS50893"/>
    </source>
</evidence>
<dbReference type="Pfam" id="PF00005">
    <property type="entry name" value="ABC_tran"/>
    <property type="match status" value="1"/>
</dbReference>
<dbReference type="InterPro" id="IPR003593">
    <property type="entry name" value="AAA+_ATPase"/>
</dbReference>
<comment type="subcellular location">
    <subcellularLocation>
        <location evidence="1">Cell inner membrane</location>
        <topology evidence="1">Peripheral membrane protein</topology>
    </subcellularLocation>
</comment>
<dbReference type="NCBIfam" id="NF008653">
    <property type="entry name" value="PRK11650.1"/>
    <property type="match status" value="1"/>
</dbReference>
<evidence type="ECO:0000313" key="8">
    <source>
        <dbReference type="Proteomes" id="UP001149009"/>
    </source>
</evidence>
<dbReference type="InterPro" id="IPR003439">
    <property type="entry name" value="ABC_transporter-like_ATP-bd"/>
</dbReference>
<comment type="similarity">
    <text evidence="2">Belongs to the ABC transporter superfamily.</text>
</comment>
<dbReference type="InterPro" id="IPR008995">
    <property type="entry name" value="Mo/tungstate-bd_C_term_dom"/>
</dbReference>
<dbReference type="RefSeq" id="WP_261516883.1">
    <property type="nucleotide sequence ID" value="NZ_JAODNV010000021.1"/>
</dbReference>
<dbReference type="InterPro" id="IPR017871">
    <property type="entry name" value="ABC_transporter-like_CS"/>
</dbReference>
<keyword evidence="8" id="KW-1185">Reference proteome</keyword>
<keyword evidence="5 7" id="KW-0067">ATP-binding</keyword>
<evidence type="ECO:0000313" key="7">
    <source>
        <dbReference type="EMBL" id="MCT8991944.1"/>
    </source>
</evidence>
<dbReference type="InterPro" id="IPR047641">
    <property type="entry name" value="ABC_transpr_MalK/UgpC-like"/>
</dbReference>
<keyword evidence="3" id="KW-0813">Transport</keyword>
<dbReference type="SMART" id="SM00382">
    <property type="entry name" value="AAA"/>
    <property type="match status" value="1"/>
</dbReference>
<protein>
    <submittedName>
        <fullName evidence="7">ABC transporter ATP-binding protein</fullName>
    </submittedName>
</protein>
<dbReference type="CDD" id="cd03301">
    <property type="entry name" value="ABC_MalK_N"/>
    <property type="match status" value="1"/>
</dbReference>
<organism evidence="7 8">
    <name type="scientific">Chelativorans petroleitrophicus</name>
    <dbReference type="NCBI Taxonomy" id="2975484"/>
    <lineage>
        <taxon>Bacteria</taxon>
        <taxon>Pseudomonadati</taxon>
        <taxon>Pseudomonadota</taxon>
        <taxon>Alphaproteobacteria</taxon>
        <taxon>Hyphomicrobiales</taxon>
        <taxon>Phyllobacteriaceae</taxon>
        <taxon>Chelativorans</taxon>
    </lineage>
</organism>
<dbReference type="GO" id="GO:0055052">
    <property type="term" value="C:ATP-binding cassette (ABC) transporter complex, substrate-binding subunit-containing"/>
    <property type="evidence" value="ECO:0007669"/>
    <property type="project" value="TreeGrafter"/>
</dbReference>
<comment type="caution">
    <text evidence="7">The sequence shown here is derived from an EMBL/GenBank/DDBJ whole genome shotgun (WGS) entry which is preliminary data.</text>
</comment>
<dbReference type="InterPro" id="IPR015855">
    <property type="entry name" value="ABC_transpr_MalK-like"/>
</dbReference>
<dbReference type="Proteomes" id="UP001149009">
    <property type="component" value="Unassembled WGS sequence"/>
</dbReference>
<proteinExistence type="inferred from homology"/>
<dbReference type="GO" id="GO:0140359">
    <property type="term" value="F:ABC-type transporter activity"/>
    <property type="evidence" value="ECO:0007669"/>
    <property type="project" value="InterPro"/>
</dbReference>
<accession>A0A9X2XB67</accession>
<dbReference type="Gene3D" id="2.40.50.100">
    <property type="match status" value="1"/>
</dbReference>
<dbReference type="Pfam" id="PF08402">
    <property type="entry name" value="TOBE_2"/>
    <property type="match status" value="1"/>
</dbReference>
<evidence type="ECO:0000256" key="3">
    <source>
        <dbReference type="ARBA" id="ARBA00022448"/>
    </source>
</evidence>
<keyword evidence="4" id="KW-0547">Nucleotide-binding</keyword>
<evidence type="ECO:0000256" key="5">
    <source>
        <dbReference type="ARBA" id="ARBA00022840"/>
    </source>
</evidence>
<dbReference type="InterPro" id="IPR027417">
    <property type="entry name" value="P-loop_NTPase"/>
</dbReference>
<dbReference type="SUPFAM" id="SSF52540">
    <property type="entry name" value="P-loop containing nucleoside triphosphate hydrolases"/>
    <property type="match status" value="1"/>
</dbReference>
<dbReference type="InterPro" id="IPR012340">
    <property type="entry name" value="NA-bd_OB-fold"/>
</dbReference>
<dbReference type="PANTHER" id="PTHR43875:SF1">
    <property type="entry name" value="OSMOPROTECTIVE COMPOUNDS UPTAKE ATP-BINDING PROTEIN GGTA"/>
    <property type="match status" value="1"/>
</dbReference>
<evidence type="ECO:0000256" key="1">
    <source>
        <dbReference type="ARBA" id="ARBA00004417"/>
    </source>
</evidence>
<dbReference type="PROSITE" id="PS50893">
    <property type="entry name" value="ABC_TRANSPORTER_2"/>
    <property type="match status" value="1"/>
</dbReference>
<evidence type="ECO:0000256" key="4">
    <source>
        <dbReference type="ARBA" id="ARBA00022741"/>
    </source>
</evidence>
<dbReference type="SUPFAM" id="SSF50331">
    <property type="entry name" value="MOP-like"/>
    <property type="match status" value="1"/>
</dbReference>
<dbReference type="FunFam" id="3.40.50.300:FF:000042">
    <property type="entry name" value="Maltose/maltodextrin ABC transporter, ATP-binding protein"/>
    <property type="match status" value="1"/>
</dbReference>
<gene>
    <name evidence="7" type="ORF">NYR54_16885</name>
</gene>
<dbReference type="PROSITE" id="PS00211">
    <property type="entry name" value="ABC_TRANSPORTER_1"/>
    <property type="match status" value="1"/>
</dbReference>
<reference evidence="7" key="1">
    <citation type="submission" date="2022-08" db="EMBL/GenBank/DDBJ databases">
        <title>Chelativorans sichuanense sp. nov., a paraffin oil-degrading bacterium isolated from a mixture of oil-based drill cuttings and paddy soil.</title>
        <authorList>
            <person name="Yu J."/>
            <person name="Liu H."/>
            <person name="Chen Q."/>
        </authorList>
    </citation>
    <scope>NUCLEOTIDE SEQUENCE</scope>
    <source>
        <strain evidence="7">SCAU 2101</strain>
    </source>
</reference>
<dbReference type="GO" id="GO:0016887">
    <property type="term" value="F:ATP hydrolysis activity"/>
    <property type="evidence" value="ECO:0007669"/>
    <property type="project" value="InterPro"/>
</dbReference>
<feature type="domain" description="ABC transporter" evidence="6">
    <location>
        <begin position="4"/>
        <end position="234"/>
    </location>
</feature>